<dbReference type="AlphaFoldDB" id="A0A392SBG5"/>
<organism evidence="1 2">
    <name type="scientific">Trifolium medium</name>
    <dbReference type="NCBI Taxonomy" id="97028"/>
    <lineage>
        <taxon>Eukaryota</taxon>
        <taxon>Viridiplantae</taxon>
        <taxon>Streptophyta</taxon>
        <taxon>Embryophyta</taxon>
        <taxon>Tracheophyta</taxon>
        <taxon>Spermatophyta</taxon>
        <taxon>Magnoliopsida</taxon>
        <taxon>eudicotyledons</taxon>
        <taxon>Gunneridae</taxon>
        <taxon>Pentapetalae</taxon>
        <taxon>rosids</taxon>
        <taxon>fabids</taxon>
        <taxon>Fabales</taxon>
        <taxon>Fabaceae</taxon>
        <taxon>Papilionoideae</taxon>
        <taxon>50 kb inversion clade</taxon>
        <taxon>NPAAA clade</taxon>
        <taxon>Hologalegina</taxon>
        <taxon>IRL clade</taxon>
        <taxon>Trifolieae</taxon>
        <taxon>Trifolium</taxon>
    </lineage>
</organism>
<feature type="non-terminal residue" evidence="1">
    <location>
        <position position="1"/>
    </location>
</feature>
<proteinExistence type="predicted"/>
<reference evidence="1 2" key="1">
    <citation type="journal article" date="2018" name="Front. Plant Sci.">
        <title>Red Clover (Trifolium pratense) and Zigzag Clover (T. medium) - A Picture of Genomic Similarities and Differences.</title>
        <authorList>
            <person name="Dluhosova J."/>
            <person name="Istvanek J."/>
            <person name="Nedelnik J."/>
            <person name="Repkova J."/>
        </authorList>
    </citation>
    <scope>NUCLEOTIDE SEQUENCE [LARGE SCALE GENOMIC DNA]</scope>
    <source>
        <strain evidence="2">cv. 10/8</strain>
        <tissue evidence="1">Leaf</tissue>
    </source>
</reference>
<sequence>EQEEVNELGDLKLKFFLIKPRSGTCVSCRGIWRVAPFIQKAQEFSLPVARCAK</sequence>
<protein>
    <submittedName>
        <fullName evidence="1">Uncharacterized protein</fullName>
    </submittedName>
</protein>
<comment type="caution">
    <text evidence="1">The sequence shown here is derived from an EMBL/GenBank/DDBJ whole genome shotgun (WGS) entry which is preliminary data.</text>
</comment>
<dbReference type="EMBL" id="LXQA010340930">
    <property type="protein sequence ID" value="MCI45225.1"/>
    <property type="molecule type" value="Genomic_DNA"/>
</dbReference>
<accession>A0A392SBG5</accession>
<name>A0A392SBG5_9FABA</name>
<evidence type="ECO:0000313" key="2">
    <source>
        <dbReference type="Proteomes" id="UP000265520"/>
    </source>
</evidence>
<dbReference type="Proteomes" id="UP000265520">
    <property type="component" value="Unassembled WGS sequence"/>
</dbReference>
<evidence type="ECO:0000313" key="1">
    <source>
        <dbReference type="EMBL" id="MCI45225.1"/>
    </source>
</evidence>
<keyword evidence="2" id="KW-1185">Reference proteome</keyword>